<dbReference type="PROSITE" id="PS50893">
    <property type="entry name" value="ABC_TRANSPORTER_2"/>
    <property type="match status" value="1"/>
</dbReference>
<dbReference type="InterPro" id="IPR003593">
    <property type="entry name" value="AAA+_ATPase"/>
</dbReference>
<keyword evidence="7" id="KW-1185">Reference proteome</keyword>
<dbReference type="CDD" id="cd03255">
    <property type="entry name" value="ABC_MJ0796_LolCDE_FtsE"/>
    <property type="match status" value="1"/>
</dbReference>
<dbReference type="InterPro" id="IPR027417">
    <property type="entry name" value="P-loop_NTPase"/>
</dbReference>
<keyword evidence="6" id="KW-0449">Lipoprotein</keyword>
<dbReference type="EMBL" id="BNBD01000001">
    <property type="protein sequence ID" value="GHF29287.1"/>
    <property type="molecule type" value="Genomic_DNA"/>
</dbReference>
<comment type="caution">
    <text evidence="6">The sequence shown here is derived from an EMBL/GenBank/DDBJ whole genome shotgun (WGS) entry which is preliminary data.</text>
</comment>
<name>A0A919EA56_9ACTN</name>
<dbReference type="PANTHER" id="PTHR24220:SF689">
    <property type="entry name" value="LIPOPROTEIN-RELEASING SYSTEM ATP-BINDING PROTEIN LOLD"/>
    <property type="match status" value="1"/>
</dbReference>
<evidence type="ECO:0000256" key="4">
    <source>
        <dbReference type="ARBA" id="ARBA00022840"/>
    </source>
</evidence>
<evidence type="ECO:0000256" key="3">
    <source>
        <dbReference type="ARBA" id="ARBA00022741"/>
    </source>
</evidence>
<keyword evidence="3" id="KW-0547">Nucleotide-binding</keyword>
<organism evidence="6 7">
    <name type="scientific">Streptomyces mashuensis</name>
    <dbReference type="NCBI Taxonomy" id="33904"/>
    <lineage>
        <taxon>Bacteria</taxon>
        <taxon>Bacillati</taxon>
        <taxon>Actinomycetota</taxon>
        <taxon>Actinomycetes</taxon>
        <taxon>Kitasatosporales</taxon>
        <taxon>Streptomycetaceae</taxon>
        <taxon>Streptomyces</taxon>
    </lineage>
</organism>
<comment type="similarity">
    <text evidence="1">Belongs to the ABC transporter superfamily.</text>
</comment>
<reference evidence="6" key="2">
    <citation type="submission" date="2020-09" db="EMBL/GenBank/DDBJ databases">
        <authorList>
            <person name="Sun Q."/>
            <person name="Ohkuma M."/>
        </authorList>
    </citation>
    <scope>NUCLEOTIDE SEQUENCE</scope>
    <source>
        <strain evidence="6">JCM 4059</strain>
    </source>
</reference>
<evidence type="ECO:0000313" key="6">
    <source>
        <dbReference type="EMBL" id="GHF29287.1"/>
    </source>
</evidence>
<dbReference type="Gene3D" id="3.40.50.300">
    <property type="entry name" value="P-loop containing nucleotide triphosphate hydrolases"/>
    <property type="match status" value="1"/>
</dbReference>
<dbReference type="InterPro" id="IPR003439">
    <property type="entry name" value="ABC_transporter-like_ATP-bd"/>
</dbReference>
<evidence type="ECO:0000256" key="2">
    <source>
        <dbReference type="ARBA" id="ARBA00022448"/>
    </source>
</evidence>
<dbReference type="Proteomes" id="UP000638313">
    <property type="component" value="Unassembled WGS sequence"/>
</dbReference>
<keyword evidence="2" id="KW-0813">Transport</keyword>
<reference evidence="6" key="1">
    <citation type="journal article" date="2014" name="Int. J. Syst. Evol. Microbiol.">
        <title>Complete genome sequence of Corynebacterium casei LMG S-19264T (=DSM 44701T), isolated from a smear-ripened cheese.</title>
        <authorList>
            <consortium name="US DOE Joint Genome Institute (JGI-PGF)"/>
            <person name="Walter F."/>
            <person name="Albersmeier A."/>
            <person name="Kalinowski J."/>
            <person name="Ruckert C."/>
        </authorList>
    </citation>
    <scope>NUCLEOTIDE SEQUENCE</scope>
    <source>
        <strain evidence="6">JCM 4059</strain>
    </source>
</reference>
<keyword evidence="4 6" id="KW-0067">ATP-binding</keyword>
<dbReference type="SMART" id="SM00382">
    <property type="entry name" value="AAA"/>
    <property type="match status" value="1"/>
</dbReference>
<sequence length="237" mass="25073">MGQGGGVPNEPALRVEGLCYEVGGRVLLDHVGLRVSAGESVAVVGPSGSGKSTLLGCLLGLVRPGEGVISVAGRDIVRMRRRELERHRSRHMGVVFQFGELLPELTPVENVALAALLGGVKAQLAYRRAESLLKELEVRAHGISTGHLSGGERQRVAVARALINEPAILLADEPTGALDSATRDSVAHLLFDVPRRWSCALIVVTHDKTVAQRADHCLELTGASLVPYVAGIPGGRQ</sequence>
<evidence type="ECO:0000259" key="5">
    <source>
        <dbReference type="PROSITE" id="PS50893"/>
    </source>
</evidence>
<dbReference type="GO" id="GO:0005886">
    <property type="term" value="C:plasma membrane"/>
    <property type="evidence" value="ECO:0007669"/>
    <property type="project" value="TreeGrafter"/>
</dbReference>
<proteinExistence type="inferred from homology"/>
<dbReference type="InterPro" id="IPR015854">
    <property type="entry name" value="ABC_transpr_LolD-like"/>
</dbReference>
<evidence type="ECO:0000256" key="1">
    <source>
        <dbReference type="ARBA" id="ARBA00005417"/>
    </source>
</evidence>
<dbReference type="AlphaFoldDB" id="A0A919EA56"/>
<dbReference type="PANTHER" id="PTHR24220">
    <property type="entry name" value="IMPORT ATP-BINDING PROTEIN"/>
    <property type="match status" value="1"/>
</dbReference>
<dbReference type="InterPro" id="IPR017911">
    <property type="entry name" value="MacB-like_ATP-bd"/>
</dbReference>
<evidence type="ECO:0000313" key="7">
    <source>
        <dbReference type="Proteomes" id="UP000638313"/>
    </source>
</evidence>
<feature type="domain" description="ABC transporter" evidence="5">
    <location>
        <begin position="13"/>
        <end position="232"/>
    </location>
</feature>
<dbReference type="GO" id="GO:0005524">
    <property type="term" value="F:ATP binding"/>
    <property type="evidence" value="ECO:0007669"/>
    <property type="project" value="UniProtKB-KW"/>
</dbReference>
<dbReference type="InterPro" id="IPR017871">
    <property type="entry name" value="ABC_transporter-like_CS"/>
</dbReference>
<dbReference type="Pfam" id="PF00005">
    <property type="entry name" value="ABC_tran"/>
    <property type="match status" value="1"/>
</dbReference>
<dbReference type="RefSeq" id="WP_190128208.1">
    <property type="nucleotide sequence ID" value="NZ_BNBD01000001.1"/>
</dbReference>
<dbReference type="PROSITE" id="PS00211">
    <property type="entry name" value="ABC_TRANSPORTER_1"/>
    <property type="match status" value="1"/>
</dbReference>
<accession>A0A919EA56</accession>
<dbReference type="SUPFAM" id="SSF52540">
    <property type="entry name" value="P-loop containing nucleoside triphosphate hydrolases"/>
    <property type="match status" value="1"/>
</dbReference>
<protein>
    <submittedName>
        <fullName evidence="6">Lipoprotein-releasing system ATP-binding protein LolD</fullName>
    </submittedName>
</protein>
<gene>
    <name evidence="6" type="primary">lolD</name>
    <name evidence="6" type="ORF">GCM10010218_08050</name>
</gene>
<dbReference type="GO" id="GO:0022857">
    <property type="term" value="F:transmembrane transporter activity"/>
    <property type="evidence" value="ECO:0007669"/>
    <property type="project" value="TreeGrafter"/>
</dbReference>
<dbReference type="GO" id="GO:0016887">
    <property type="term" value="F:ATP hydrolysis activity"/>
    <property type="evidence" value="ECO:0007669"/>
    <property type="project" value="InterPro"/>
</dbReference>